<dbReference type="Proteomes" id="UP000753802">
    <property type="component" value="Unassembled WGS sequence"/>
</dbReference>
<name>A0ABX0A246_9BACT</name>
<keyword evidence="4" id="KW-1185">Reference proteome</keyword>
<dbReference type="RefSeq" id="WP_161819521.1">
    <property type="nucleotide sequence ID" value="NZ_JAACJS010000015.1"/>
</dbReference>
<reference evidence="3 4" key="1">
    <citation type="submission" date="2020-01" db="EMBL/GenBank/DDBJ databases">
        <title>Genome analysis.</title>
        <authorList>
            <person name="Wu S."/>
            <person name="Wang G."/>
        </authorList>
    </citation>
    <scope>NUCLEOTIDE SEQUENCE [LARGE SCALE GENOMIC DNA]</scope>
    <source>
        <strain evidence="3 4">SYL130</strain>
    </source>
</reference>
<dbReference type="InterPro" id="IPR007314">
    <property type="entry name" value="Cofac_haem-bd_dom"/>
</dbReference>
<evidence type="ECO:0000256" key="1">
    <source>
        <dbReference type="SAM" id="SignalP"/>
    </source>
</evidence>
<sequence>MKKGLLFVLSALLFTSVMAQQKPAYILYDAKGKKVGYDKMIRILGKKDIVLFGEFHNNAIAHWLQLEVTKSLKEKRELVLGAEMFEQDNQEALDLYLQGKIKAKALDSMARLWKNYPTDYAPLVNFAKENNIAFAATNVPRKYAAMISKGGFEALDTIPATAKAWIAPLPIAYDAELPGYKKMMEMMAGHGSPNMPKAQAIKDATMAHFILKYYKPGSLFLHFNGAYHSDNYDGIVWHLKNKQPALRYATISTVSQKDITKLLDENKGKADYIICVDEDMTNTY</sequence>
<feature type="domain" description="Haem-binding uptake Tiki superfamily ChaN" evidence="2">
    <location>
        <begin position="41"/>
        <end position="239"/>
    </location>
</feature>
<evidence type="ECO:0000259" key="2">
    <source>
        <dbReference type="Pfam" id="PF04187"/>
    </source>
</evidence>
<keyword evidence="1" id="KW-0732">Signal</keyword>
<organism evidence="3 4">
    <name type="scientific">Sediminibacterium roseum</name>
    <dbReference type="NCBI Taxonomy" id="1978412"/>
    <lineage>
        <taxon>Bacteria</taxon>
        <taxon>Pseudomonadati</taxon>
        <taxon>Bacteroidota</taxon>
        <taxon>Chitinophagia</taxon>
        <taxon>Chitinophagales</taxon>
        <taxon>Chitinophagaceae</taxon>
        <taxon>Sediminibacterium</taxon>
    </lineage>
</organism>
<dbReference type="Gene3D" id="3.40.50.11550">
    <property type="match status" value="2"/>
</dbReference>
<dbReference type="EMBL" id="JAACJS010000015">
    <property type="protein sequence ID" value="NCI51231.1"/>
    <property type="molecule type" value="Genomic_DNA"/>
</dbReference>
<proteinExistence type="predicted"/>
<evidence type="ECO:0000313" key="4">
    <source>
        <dbReference type="Proteomes" id="UP000753802"/>
    </source>
</evidence>
<protein>
    <submittedName>
        <fullName evidence="3">ChaN family lipoprotein</fullName>
    </submittedName>
</protein>
<accession>A0ABX0A246</accession>
<dbReference type="Pfam" id="PF04187">
    <property type="entry name" value="Cofac_haem_bdg"/>
    <property type="match status" value="1"/>
</dbReference>
<feature type="signal peptide" evidence="1">
    <location>
        <begin position="1"/>
        <end position="19"/>
    </location>
</feature>
<dbReference type="CDD" id="cd14727">
    <property type="entry name" value="ChanN-like"/>
    <property type="match status" value="1"/>
</dbReference>
<comment type="caution">
    <text evidence="3">The sequence shown here is derived from an EMBL/GenBank/DDBJ whole genome shotgun (WGS) entry which is preliminary data.</text>
</comment>
<keyword evidence="3" id="KW-0449">Lipoprotein</keyword>
<feature type="chain" id="PRO_5046206638" evidence="1">
    <location>
        <begin position="20"/>
        <end position="284"/>
    </location>
</feature>
<evidence type="ECO:0000313" key="3">
    <source>
        <dbReference type="EMBL" id="NCI51231.1"/>
    </source>
</evidence>
<dbReference type="SUPFAM" id="SSF159501">
    <property type="entry name" value="EreA/ChaN-like"/>
    <property type="match status" value="1"/>
</dbReference>
<gene>
    <name evidence="3" type="ORF">GWC95_14960</name>
</gene>